<dbReference type="Gene3D" id="1.10.10.10">
    <property type="entry name" value="Winged helix-like DNA-binding domain superfamily/Winged helix DNA-binding domain"/>
    <property type="match status" value="1"/>
</dbReference>
<evidence type="ECO:0000256" key="1">
    <source>
        <dbReference type="ARBA" id="ARBA00006479"/>
    </source>
</evidence>
<dbReference type="STRING" id="1307761.L21SP2_2633"/>
<accession>V5WK00</accession>
<dbReference type="eggNOG" id="COG1940">
    <property type="taxonomic scope" value="Bacteria"/>
</dbReference>
<dbReference type="InterPro" id="IPR043129">
    <property type="entry name" value="ATPase_NBD"/>
</dbReference>
<comment type="similarity">
    <text evidence="1">Belongs to the ROK (NagC/XylR) family.</text>
</comment>
<keyword evidence="4" id="KW-1185">Reference proteome</keyword>
<dbReference type="EMBL" id="CP006939">
    <property type="protein sequence ID" value="AHC15985.1"/>
    <property type="molecule type" value="Genomic_DNA"/>
</dbReference>
<dbReference type="SUPFAM" id="SSF46785">
    <property type="entry name" value="Winged helix' DNA-binding domain"/>
    <property type="match status" value="1"/>
</dbReference>
<dbReference type="CDD" id="cd23763">
    <property type="entry name" value="ASKHA_ATPase_ROK"/>
    <property type="match status" value="1"/>
</dbReference>
<dbReference type="Pfam" id="PF01047">
    <property type="entry name" value="MarR"/>
    <property type="match status" value="1"/>
</dbReference>
<feature type="domain" description="HTH marR-type" evidence="2">
    <location>
        <begin position="21"/>
        <end position="65"/>
    </location>
</feature>
<gene>
    <name evidence="3" type="ORF">L21SP2_2633</name>
</gene>
<dbReference type="HOGENOM" id="CLU_036604_13_5_12"/>
<evidence type="ECO:0000313" key="3">
    <source>
        <dbReference type="EMBL" id="AHC15985.1"/>
    </source>
</evidence>
<dbReference type="Pfam" id="PF00480">
    <property type="entry name" value="ROK"/>
    <property type="match status" value="1"/>
</dbReference>
<dbReference type="PANTHER" id="PTHR18964:SF149">
    <property type="entry name" value="BIFUNCTIONAL UDP-N-ACETYLGLUCOSAMINE 2-EPIMERASE_N-ACETYLMANNOSAMINE KINASE"/>
    <property type="match status" value="1"/>
</dbReference>
<dbReference type="InterPro" id="IPR036390">
    <property type="entry name" value="WH_DNA-bd_sf"/>
</dbReference>
<dbReference type="GO" id="GO:0003700">
    <property type="term" value="F:DNA-binding transcription factor activity"/>
    <property type="evidence" value="ECO:0007669"/>
    <property type="project" value="InterPro"/>
</dbReference>
<dbReference type="CDD" id="cd00090">
    <property type="entry name" value="HTH_ARSR"/>
    <property type="match status" value="1"/>
</dbReference>
<dbReference type="InterPro" id="IPR011991">
    <property type="entry name" value="ArsR-like_HTH"/>
</dbReference>
<sequence length="398" mass="44948">MRAEIMTAGNQTFQKQANLSLVLRRIREHGMISRVELSRILGLKKSTVTNIIAELMDRGIVEQRKEGEASSMGGRKPVYLGIRPGIAGILGLEIELGFYRAVYLDLSGNRLWSGYAEVPPLPLEHMFDYIIQHIQKDIEATGVPPAGIGVAVPGSVDLEQGKIIESVTFKLNDFDFAGKISSRYSIPVFLENDTNCGAWGELWRRNDEKVNFLYLLIRFHFHNLEKTEKPGVGLGLVINGQVYYGSSFRAGELGSNLWDEEGTEYLHMSSEELLRIKEDPRLMEKFLEALFRKLSESFSILDPSEVFLAGDVDEYRDSIPRVLERLKDDSWFGNPRQREKISFSKGGEMEMPFGAACMVLERLYSIPQLGSSRGRIHIDWEHVFEIPETGASHMLGTV</sequence>
<evidence type="ECO:0000313" key="4">
    <source>
        <dbReference type="Proteomes" id="UP000018680"/>
    </source>
</evidence>
<name>V5WK00_9SPIO</name>
<reference evidence="3 4" key="1">
    <citation type="journal article" date="2015" name="Stand. Genomic Sci.">
        <title>Complete genome sequence and description of Salinispira pacifica gen. nov., sp. nov., a novel spirochaete isolated form a hypersaline microbial mat.</title>
        <authorList>
            <person name="Ben Hania W."/>
            <person name="Joseph M."/>
            <person name="Schumann P."/>
            <person name="Bunk B."/>
            <person name="Fiebig A."/>
            <person name="Sproer C."/>
            <person name="Klenk H.P."/>
            <person name="Fardeau M.L."/>
            <person name="Spring S."/>
        </authorList>
    </citation>
    <scope>NUCLEOTIDE SEQUENCE [LARGE SCALE GENOMIC DNA]</scope>
    <source>
        <strain evidence="3 4">L21-RPul-D2</strain>
    </source>
</reference>
<dbReference type="RefSeq" id="WP_024268886.1">
    <property type="nucleotide sequence ID" value="NC_023035.1"/>
</dbReference>
<proteinExistence type="inferred from homology"/>
<evidence type="ECO:0000259" key="2">
    <source>
        <dbReference type="Pfam" id="PF01047"/>
    </source>
</evidence>
<dbReference type="PATRIC" id="fig|1307761.3.peg.2623"/>
<dbReference type="InterPro" id="IPR036388">
    <property type="entry name" value="WH-like_DNA-bd_sf"/>
</dbReference>
<organism evidence="3 4">
    <name type="scientific">Salinispira pacifica</name>
    <dbReference type="NCBI Taxonomy" id="1307761"/>
    <lineage>
        <taxon>Bacteria</taxon>
        <taxon>Pseudomonadati</taxon>
        <taxon>Spirochaetota</taxon>
        <taxon>Spirochaetia</taxon>
        <taxon>Spirochaetales</taxon>
        <taxon>Spirochaetaceae</taxon>
        <taxon>Salinispira</taxon>
    </lineage>
</organism>
<dbReference type="KEGG" id="slr:L21SP2_2633"/>
<dbReference type="PANTHER" id="PTHR18964">
    <property type="entry name" value="ROK (REPRESSOR, ORF, KINASE) FAMILY"/>
    <property type="match status" value="1"/>
</dbReference>
<dbReference type="InterPro" id="IPR000600">
    <property type="entry name" value="ROK"/>
</dbReference>
<dbReference type="AlphaFoldDB" id="V5WK00"/>
<dbReference type="Proteomes" id="UP000018680">
    <property type="component" value="Chromosome"/>
</dbReference>
<protein>
    <submittedName>
        <fullName evidence="3">Putative ROK-family transcriptional regulator</fullName>
    </submittedName>
</protein>
<dbReference type="InterPro" id="IPR000835">
    <property type="entry name" value="HTH_MarR-typ"/>
</dbReference>
<dbReference type="SUPFAM" id="SSF53067">
    <property type="entry name" value="Actin-like ATPase domain"/>
    <property type="match status" value="1"/>
</dbReference>
<dbReference type="Gene3D" id="3.30.420.40">
    <property type="match status" value="2"/>
</dbReference>